<name>A0A6P4ZQX9_BRABE</name>
<keyword evidence="2" id="KW-1185">Reference proteome</keyword>
<accession>A0A6P4ZQX9</accession>
<sequence length="118" mass="13160">MAVSFRTLLVVGLVLLVIGTALPGAQARSRRRGASRAPRRRNCESAEDCRDGECCPERLGRCRRLNTRGRYCQLADQSASRFRCPCEAGFHCRPFEYVRYLPVHRQSGTCAEGEPGVS</sequence>
<evidence type="ECO:0000256" key="1">
    <source>
        <dbReference type="SAM" id="SignalP"/>
    </source>
</evidence>
<dbReference type="AlphaFoldDB" id="A0A6P4ZQX9"/>
<dbReference type="RefSeq" id="XP_019633352.1">
    <property type="nucleotide sequence ID" value="XM_019777793.1"/>
</dbReference>
<dbReference type="GO" id="GO:0005576">
    <property type="term" value="C:extracellular region"/>
    <property type="evidence" value="ECO:0007669"/>
    <property type="project" value="InterPro"/>
</dbReference>
<dbReference type="KEGG" id="bbel:109476774"/>
<organism evidence="2 3">
    <name type="scientific">Branchiostoma belcheri</name>
    <name type="common">Amphioxus</name>
    <dbReference type="NCBI Taxonomy" id="7741"/>
    <lineage>
        <taxon>Eukaryota</taxon>
        <taxon>Metazoa</taxon>
        <taxon>Chordata</taxon>
        <taxon>Cephalochordata</taxon>
        <taxon>Leptocardii</taxon>
        <taxon>Amphioxiformes</taxon>
        <taxon>Branchiostomatidae</taxon>
        <taxon>Branchiostoma</taxon>
    </lineage>
</organism>
<reference evidence="3" key="1">
    <citation type="submission" date="2025-08" db="UniProtKB">
        <authorList>
            <consortium name="RefSeq"/>
        </authorList>
    </citation>
    <scope>IDENTIFICATION</scope>
    <source>
        <tissue evidence="3">Gonad</tissue>
    </source>
</reference>
<dbReference type="OrthoDB" id="6435808at2759"/>
<protein>
    <submittedName>
        <fullName evidence="3">Uncharacterized protein LOC109476774</fullName>
    </submittedName>
</protein>
<dbReference type="GO" id="GO:0008047">
    <property type="term" value="F:enzyme activator activity"/>
    <property type="evidence" value="ECO:0007669"/>
    <property type="project" value="InterPro"/>
</dbReference>
<dbReference type="GO" id="GO:0007586">
    <property type="term" value="P:digestion"/>
    <property type="evidence" value="ECO:0007669"/>
    <property type="project" value="InterPro"/>
</dbReference>
<dbReference type="PANTHER" id="PTHR10041">
    <property type="entry name" value="COLIPASE"/>
    <property type="match status" value="1"/>
</dbReference>
<dbReference type="InterPro" id="IPR001981">
    <property type="entry name" value="Colipase"/>
</dbReference>
<gene>
    <name evidence="3" type="primary">LOC109476774</name>
</gene>
<dbReference type="GeneID" id="109476774"/>
<proteinExistence type="predicted"/>
<dbReference type="GO" id="GO:0016042">
    <property type="term" value="P:lipid catabolic process"/>
    <property type="evidence" value="ECO:0007669"/>
    <property type="project" value="InterPro"/>
</dbReference>
<feature type="signal peptide" evidence="1">
    <location>
        <begin position="1"/>
        <end position="27"/>
    </location>
</feature>
<dbReference type="Proteomes" id="UP000515135">
    <property type="component" value="Unplaced"/>
</dbReference>
<dbReference type="PANTHER" id="PTHR10041:SF5">
    <property type="entry name" value="LEUCINE-RICH COLIPASE-LIKE PROTEIN 1"/>
    <property type="match status" value="1"/>
</dbReference>
<keyword evidence="1" id="KW-0732">Signal</keyword>
<evidence type="ECO:0000313" key="3">
    <source>
        <dbReference type="RefSeq" id="XP_019633352.1"/>
    </source>
</evidence>
<evidence type="ECO:0000313" key="2">
    <source>
        <dbReference type="Proteomes" id="UP000515135"/>
    </source>
</evidence>
<feature type="chain" id="PRO_5028131374" evidence="1">
    <location>
        <begin position="28"/>
        <end position="118"/>
    </location>
</feature>
<dbReference type="Gene3D" id="2.10.80.10">
    <property type="entry name" value="Lipase, subunit A"/>
    <property type="match status" value="1"/>
</dbReference>